<accession>A0A3N4K0Q6</accession>
<evidence type="ECO:0000313" key="3">
    <source>
        <dbReference type="Proteomes" id="UP000276215"/>
    </source>
</evidence>
<dbReference type="Proteomes" id="UP000276215">
    <property type="component" value="Unassembled WGS sequence"/>
</dbReference>
<evidence type="ECO:0000313" key="2">
    <source>
        <dbReference type="EMBL" id="RPB04180.1"/>
    </source>
</evidence>
<keyword evidence="3" id="KW-1185">Reference proteome</keyword>
<dbReference type="AlphaFoldDB" id="A0A3N4K0Q6"/>
<reference evidence="2 3" key="1">
    <citation type="journal article" date="2018" name="Nat. Ecol. Evol.">
        <title>Pezizomycetes genomes reveal the molecular basis of ectomycorrhizal truffle lifestyle.</title>
        <authorList>
            <person name="Murat C."/>
            <person name="Payen T."/>
            <person name="Noel B."/>
            <person name="Kuo A."/>
            <person name="Morin E."/>
            <person name="Chen J."/>
            <person name="Kohler A."/>
            <person name="Krizsan K."/>
            <person name="Balestrini R."/>
            <person name="Da Silva C."/>
            <person name="Montanini B."/>
            <person name="Hainaut M."/>
            <person name="Levati E."/>
            <person name="Barry K.W."/>
            <person name="Belfiori B."/>
            <person name="Cichocki N."/>
            <person name="Clum A."/>
            <person name="Dockter R.B."/>
            <person name="Fauchery L."/>
            <person name="Guy J."/>
            <person name="Iotti M."/>
            <person name="Le Tacon F."/>
            <person name="Lindquist E.A."/>
            <person name="Lipzen A."/>
            <person name="Malagnac F."/>
            <person name="Mello A."/>
            <person name="Molinier V."/>
            <person name="Miyauchi S."/>
            <person name="Poulain J."/>
            <person name="Riccioni C."/>
            <person name="Rubini A."/>
            <person name="Sitrit Y."/>
            <person name="Splivallo R."/>
            <person name="Traeger S."/>
            <person name="Wang M."/>
            <person name="Zifcakova L."/>
            <person name="Wipf D."/>
            <person name="Zambonelli A."/>
            <person name="Paolocci F."/>
            <person name="Nowrousian M."/>
            <person name="Ottonello S."/>
            <person name="Baldrian P."/>
            <person name="Spatafora J.W."/>
            <person name="Henrissat B."/>
            <person name="Nagy L.G."/>
            <person name="Aury J.M."/>
            <person name="Wincker P."/>
            <person name="Grigoriev I.V."/>
            <person name="Bonfante P."/>
            <person name="Martin F.M."/>
        </authorList>
    </citation>
    <scope>NUCLEOTIDE SEQUENCE [LARGE SCALE GENOMIC DNA]</scope>
    <source>
        <strain evidence="2 3">120613-1</strain>
    </source>
</reference>
<organism evidence="2 3">
    <name type="scientific">Choiromyces venosus 120613-1</name>
    <dbReference type="NCBI Taxonomy" id="1336337"/>
    <lineage>
        <taxon>Eukaryota</taxon>
        <taxon>Fungi</taxon>
        <taxon>Dikarya</taxon>
        <taxon>Ascomycota</taxon>
        <taxon>Pezizomycotina</taxon>
        <taxon>Pezizomycetes</taxon>
        <taxon>Pezizales</taxon>
        <taxon>Tuberaceae</taxon>
        <taxon>Choiromyces</taxon>
    </lineage>
</organism>
<feature type="transmembrane region" description="Helical" evidence="1">
    <location>
        <begin position="20"/>
        <end position="38"/>
    </location>
</feature>
<sequence>MWHEPSAQTQVLWWFISKTGYYYLYGIMRSMILSIFFFKKKIRTPVSKGESSFTPPIEISLLNSLINLAQ</sequence>
<proteinExistence type="predicted"/>
<gene>
    <name evidence="2" type="ORF">L873DRAFT_1453405</name>
</gene>
<keyword evidence="1" id="KW-0812">Transmembrane</keyword>
<name>A0A3N4K0Q6_9PEZI</name>
<protein>
    <submittedName>
        <fullName evidence="2">Uncharacterized protein</fullName>
    </submittedName>
</protein>
<keyword evidence="1" id="KW-1133">Transmembrane helix</keyword>
<evidence type="ECO:0000256" key="1">
    <source>
        <dbReference type="SAM" id="Phobius"/>
    </source>
</evidence>
<keyword evidence="1" id="KW-0472">Membrane</keyword>
<dbReference type="EMBL" id="ML120359">
    <property type="protein sequence ID" value="RPB04180.1"/>
    <property type="molecule type" value="Genomic_DNA"/>
</dbReference>